<dbReference type="SUPFAM" id="SSF55797">
    <property type="entry name" value="PR-1-like"/>
    <property type="match status" value="1"/>
</dbReference>
<evidence type="ECO:0000256" key="1">
    <source>
        <dbReference type="SAM" id="MobiDB-lite"/>
    </source>
</evidence>
<dbReference type="Pfam" id="PF00188">
    <property type="entry name" value="CAP"/>
    <property type="match status" value="1"/>
</dbReference>
<dbReference type="CDD" id="cd05379">
    <property type="entry name" value="CAP_bacterial"/>
    <property type="match status" value="1"/>
</dbReference>
<feature type="compositionally biased region" description="Low complexity" evidence="1">
    <location>
        <begin position="51"/>
        <end position="91"/>
    </location>
</feature>
<evidence type="ECO:0000259" key="2">
    <source>
        <dbReference type="Pfam" id="PF00188"/>
    </source>
</evidence>
<dbReference type="Proteomes" id="UP000192591">
    <property type="component" value="Unassembled WGS sequence"/>
</dbReference>
<dbReference type="InterPro" id="IPR035940">
    <property type="entry name" value="CAP_sf"/>
</dbReference>
<dbReference type="PANTHER" id="PTHR31157">
    <property type="entry name" value="SCP DOMAIN-CONTAINING PROTEIN"/>
    <property type="match status" value="1"/>
</dbReference>
<evidence type="ECO:0000313" key="3">
    <source>
        <dbReference type="EMBL" id="OQO90601.1"/>
    </source>
</evidence>
<gene>
    <name evidence="3" type="ORF">B1813_13660</name>
</gene>
<sequence>MVSLLVGVVAAAGGHLLWLDSSRDDTTLAHSSDLDVRPPLGSEGMAGAEHTTSTTPGSSEETPPATPSTTTSATPDTASSPEPPKDSSTSPPSEPDDTTPGDSEPAEHVEPAEPEPEEPAGPVGAEPGAAVVELVNAERADAGCGPVRADHRLRDSAQAHSDDMAEHGYLSHTSQDGTTFDERISDAGYPSPAAENIAMGMASADAVMEAWMNSDGHRRNILNCDISTIGVGVNSDGWYWTQNFGY</sequence>
<dbReference type="PANTHER" id="PTHR31157:SF1">
    <property type="entry name" value="SCP DOMAIN-CONTAINING PROTEIN"/>
    <property type="match status" value="1"/>
</dbReference>
<feature type="region of interest" description="Disordered" evidence="1">
    <location>
        <begin position="28"/>
        <end position="125"/>
    </location>
</feature>
<comment type="caution">
    <text evidence="3">The sequence shown here is derived from an EMBL/GenBank/DDBJ whole genome shotgun (WGS) entry which is preliminary data.</text>
</comment>
<evidence type="ECO:0000313" key="4">
    <source>
        <dbReference type="Proteomes" id="UP000192591"/>
    </source>
</evidence>
<name>A0A1V9A0K2_SACPI</name>
<dbReference type="AlphaFoldDB" id="A0A1V9A0K2"/>
<feature type="compositionally biased region" description="Basic and acidic residues" evidence="1">
    <location>
        <begin position="157"/>
        <end position="166"/>
    </location>
</feature>
<dbReference type="EMBL" id="MWIH01000006">
    <property type="protein sequence ID" value="OQO90601.1"/>
    <property type="molecule type" value="Genomic_DNA"/>
</dbReference>
<protein>
    <recommendedName>
        <fullName evidence="2">SCP domain-containing protein</fullName>
    </recommendedName>
</protein>
<feature type="region of interest" description="Disordered" evidence="1">
    <location>
        <begin position="157"/>
        <end position="179"/>
    </location>
</feature>
<reference evidence="3 4" key="1">
    <citation type="submission" date="2017-02" db="EMBL/GenBank/DDBJ databases">
        <title>Draft genome of Saccharomonospora sp. 154.</title>
        <authorList>
            <person name="Alonso-Carmona G.S."/>
            <person name="De La Haba R."/>
            <person name="Vera-Gargallo B."/>
            <person name="Sandoval-Trujillo A.H."/>
            <person name="Ramirez-Duran N."/>
            <person name="Ventosa A."/>
        </authorList>
    </citation>
    <scope>NUCLEOTIDE SEQUENCE [LARGE SCALE GENOMIC DNA]</scope>
    <source>
        <strain evidence="3 4">LRS4.154</strain>
    </source>
</reference>
<keyword evidence="4" id="KW-1185">Reference proteome</keyword>
<organism evidence="3 4">
    <name type="scientific">Saccharomonospora piscinae</name>
    <dbReference type="NCBI Taxonomy" id="687388"/>
    <lineage>
        <taxon>Bacteria</taxon>
        <taxon>Bacillati</taxon>
        <taxon>Actinomycetota</taxon>
        <taxon>Actinomycetes</taxon>
        <taxon>Pseudonocardiales</taxon>
        <taxon>Pseudonocardiaceae</taxon>
        <taxon>Saccharomonospora</taxon>
    </lineage>
</organism>
<dbReference type="STRING" id="1962155.B1813_13660"/>
<dbReference type="Gene3D" id="3.40.33.10">
    <property type="entry name" value="CAP"/>
    <property type="match status" value="1"/>
</dbReference>
<accession>A0A1V9A0K2</accession>
<proteinExistence type="predicted"/>
<feature type="domain" description="SCP" evidence="2">
    <location>
        <begin position="132"/>
        <end position="244"/>
    </location>
</feature>
<dbReference type="InterPro" id="IPR014044">
    <property type="entry name" value="CAP_dom"/>
</dbReference>